<organism evidence="1 2">
    <name type="scientific">Panagrolaimus sp. PS1159</name>
    <dbReference type="NCBI Taxonomy" id="55785"/>
    <lineage>
        <taxon>Eukaryota</taxon>
        <taxon>Metazoa</taxon>
        <taxon>Ecdysozoa</taxon>
        <taxon>Nematoda</taxon>
        <taxon>Chromadorea</taxon>
        <taxon>Rhabditida</taxon>
        <taxon>Tylenchina</taxon>
        <taxon>Panagrolaimomorpha</taxon>
        <taxon>Panagrolaimoidea</taxon>
        <taxon>Panagrolaimidae</taxon>
        <taxon>Panagrolaimus</taxon>
    </lineage>
</organism>
<dbReference type="WBParaSite" id="PS1159_v2.g23410.t1">
    <property type="protein sequence ID" value="PS1159_v2.g23410.t1"/>
    <property type="gene ID" value="PS1159_v2.g23410"/>
</dbReference>
<accession>A0AC35G4B6</accession>
<reference evidence="2" key="1">
    <citation type="submission" date="2022-11" db="UniProtKB">
        <authorList>
            <consortium name="WormBaseParasite"/>
        </authorList>
    </citation>
    <scope>IDENTIFICATION</scope>
</reference>
<protein>
    <submittedName>
        <fullName evidence="2">Glycosyltransferase family 92 protein</fullName>
    </submittedName>
</protein>
<dbReference type="Proteomes" id="UP000887580">
    <property type="component" value="Unplaced"/>
</dbReference>
<evidence type="ECO:0000313" key="2">
    <source>
        <dbReference type="WBParaSite" id="PS1159_v2.g23410.t1"/>
    </source>
</evidence>
<proteinExistence type="predicted"/>
<name>A0AC35G4B6_9BILA</name>
<evidence type="ECO:0000313" key="1">
    <source>
        <dbReference type="Proteomes" id="UP000887580"/>
    </source>
</evidence>
<sequence>MLAFDDWSIFLIAMETFRLYGGDFMVGYLECAIKEVVDLMKVYEKDGLLKIRHAFKAADIPNIAYDPDSQTEYANQMTNSHLCLYEFKESAEFIAFTDWDDILIGPSNNGIYGKVIDSFHKLSTMQPNAAAFAVQRIPFIAQKYKSDPFAFTKFKYSSKMLDPKMVARPTMVSGKNMEKMFHKQGFSFNPAIYPKSKLFYRLIFNCYIKMEKGVQEDNIPFCPTHKACIYPKQNVKVVKIFATHKPSKKIGNYIWHERENVKFVDSDKGCL</sequence>